<keyword evidence="9" id="KW-1185">Reference proteome</keyword>
<evidence type="ECO:0000256" key="2">
    <source>
        <dbReference type="ARBA" id="ARBA00009347"/>
    </source>
</evidence>
<dbReference type="InterPro" id="IPR009075">
    <property type="entry name" value="AcylCo_DH/oxidase_C"/>
</dbReference>
<keyword evidence="3" id="KW-0285">Flavoprotein</keyword>
<comment type="cofactor">
    <cofactor evidence="1">
        <name>FAD</name>
        <dbReference type="ChEBI" id="CHEBI:57692"/>
    </cofactor>
</comment>
<evidence type="ECO:0000256" key="3">
    <source>
        <dbReference type="ARBA" id="ARBA00022630"/>
    </source>
</evidence>
<dbReference type="PANTHER" id="PTHR43884:SF20">
    <property type="entry name" value="ACYL-COA DEHYDROGENASE FADE28"/>
    <property type="match status" value="1"/>
</dbReference>
<organism evidence="8 9">
    <name type="scientific">Salipiger thiooxidans</name>
    <dbReference type="NCBI Taxonomy" id="282683"/>
    <lineage>
        <taxon>Bacteria</taxon>
        <taxon>Pseudomonadati</taxon>
        <taxon>Pseudomonadota</taxon>
        <taxon>Alphaproteobacteria</taxon>
        <taxon>Rhodobacterales</taxon>
        <taxon>Roseobacteraceae</taxon>
        <taxon>Salipiger</taxon>
    </lineage>
</organism>
<dbReference type="SUPFAM" id="SSF47203">
    <property type="entry name" value="Acyl-CoA dehydrogenase C-terminal domain-like"/>
    <property type="match status" value="1"/>
</dbReference>
<dbReference type="Pfam" id="PF02771">
    <property type="entry name" value="Acyl-CoA_dh_N"/>
    <property type="match status" value="1"/>
</dbReference>
<dbReference type="PANTHER" id="PTHR43884">
    <property type="entry name" value="ACYL-COA DEHYDROGENASE"/>
    <property type="match status" value="1"/>
</dbReference>
<dbReference type="Pfam" id="PF00441">
    <property type="entry name" value="Acyl-CoA_dh_1"/>
    <property type="match status" value="1"/>
</dbReference>
<comment type="similarity">
    <text evidence="2">Belongs to the acyl-CoA dehydrogenase family.</text>
</comment>
<evidence type="ECO:0000259" key="6">
    <source>
        <dbReference type="Pfam" id="PF00441"/>
    </source>
</evidence>
<dbReference type="InterPro" id="IPR036250">
    <property type="entry name" value="AcylCo_DH-like_C"/>
</dbReference>
<evidence type="ECO:0000256" key="1">
    <source>
        <dbReference type="ARBA" id="ARBA00001974"/>
    </source>
</evidence>
<evidence type="ECO:0000256" key="4">
    <source>
        <dbReference type="ARBA" id="ARBA00022827"/>
    </source>
</evidence>
<keyword evidence="4" id="KW-0274">FAD</keyword>
<dbReference type="InterPro" id="IPR013786">
    <property type="entry name" value="AcylCoA_DH/ox_N"/>
</dbReference>
<evidence type="ECO:0000259" key="7">
    <source>
        <dbReference type="Pfam" id="PF02771"/>
    </source>
</evidence>
<evidence type="ECO:0000313" key="9">
    <source>
        <dbReference type="Proteomes" id="UP000198994"/>
    </source>
</evidence>
<dbReference type="GO" id="GO:0003995">
    <property type="term" value="F:acyl-CoA dehydrogenase activity"/>
    <property type="evidence" value="ECO:0007669"/>
    <property type="project" value="TreeGrafter"/>
</dbReference>
<dbReference type="EMBL" id="FNAV01000024">
    <property type="protein sequence ID" value="SDF48959.1"/>
    <property type="molecule type" value="Genomic_DNA"/>
</dbReference>
<dbReference type="RefSeq" id="WP_089963628.1">
    <property type="nucleotide sequence ID" value="NZ_FNAV01000024.1"/>
</dbReference>
<keyword evidence="5" id="KW-0560">Oxidoreductase</keyword>
<dbReference type="Gene3D" id="1.20.140.10">
    <property type="entry name" value="Butyryl-CoA Dehydrogenase, subunit A, domain 3"/>
    <property type="match status" value="1"/>
</dbReference>
<sequence>MTFLEHLTPSDETGMIRDAADKWAAGISDADVRRSGGFAPGRWSEMAAMGWHGLLADPDHGGLGLGPDALSLLCQAIGRARLPEPFVASSVVCVGTLTALGQDVTALVDGSAIAAPAGFGLPCDGGPSGVTATAGAEGHNLSDMIDICESGPDTSEFLVATAGGDGLFRLPRSTPGLTITHYGAIDGRNLARLSFDGPVPADALIATGDAARAAIRRGTTLAVSALAADATGTIEKATELTTAYLDERSQFGKPLAAFQSLRHMVADLLVELEASRSMAELAAFAASDDGDPKHLHDRVRARICRAAQSVGQNAIQLHGGMGMTDEMAIGHYFRRLIFLQAMMGQEAGALRDRATTLARDIEMQREVAQ</sequence>
<dbReference type="SUPFAM" id="SSF56645">
    <property type="entry name" value="Acyl-CoA dehydrogenase NM domain-like"/>
    <property type="match status" value="1"/>
</dbReference>
<feature type="domain" description="Acyl-CoA dehydrogenase/oxidase C-terminal" evidence="6">
    <location>
        <begin position="225"/>
        <end position="346"/>
    </location>
</feature>
<dbReference type="OrthoDB" id="7328575at2"/>
<dbReference type="AlphaFoldDB" id="A0A1G7LJ40"/>
<dbReference type="GO" id="GO:0050660">
    <property type="term" value="F:flavin adenine dinucleotide binding"/>
    <property type="evidence" value="ECO:0007669"/>
    <property type="project" value="InterPro"/>
</dbReference>
<evidence type="ECO:0000256" key="5">
    <source>
        <dbReference type="ARBA" id="ARBA00023002"/>
    </source>
</evidence>
<gene>
    <name evidence="8" type="ORF">SAMN04488105_12412</name>
</gene>
<proteinExistence type="inferred from homology"/>
<reference evidence="9" key="1">
    <citation type="submission" date="2016-10" db="EMBL/GenBank/DDBJ databases">
        <authorList>
            <person name="Varghese N."/>
            <person name="Submissions S."/>
        </authorList>
    </citation>
    <scope>NUCLEOTIDE SEQUENCE [LARGE SCALE GENOMIC DNA]</scope>
    <source>
        <strain evidence="9">DSM 10146</strain>
    </source>
</reference>
<accession>A0A1G7LJ40</accession>
<dbReference type="Proteomes" id="UP000198994">
    <property type="component" value="Unassembled WGS sequence"/>
</dbReference>
<dbReference type="Gene3D" id="1.10.540.10">
    <property type="entry name" value="Acyl-CoA dehydrogenase/oxidase, N-terminal domain"/>
    <property type="match status" value="1"/>
</dbReference>
<dbReference type="InterPro" id="IPR037069">
    <property type="entry name" value="AcylCoA_DH/ox_N_sf"/>
</dbReference>
<name>A0A1G7LJ40_9RHOB</name>
<dbReference type="InterPro" id="IPR009100">
    <property type="entry name" value="AcylCoA_DH/oxidase_NM_dom_sf"/>
</dbReference>
<protein>
    <submittedName>
        <fullName evidence="8">Acyl-CoA dehydrogenase</fullName>
    </submittedName>
</protein>
<feature type="domain" description="Acyl-CoA dehydrogenase/oxidase N-terminal" evidence="7">
    <location>
        <begin position="11"/>
        <end position="102"/>
    </location>
</feature>
<dbReference type="STRING" id="282683.SAMN04488105_12412"/>
<evidence type="ECO:0000313" key="8">
    <source>
        <dbReference type="EMBL" id="SDF48959.1"/>
    </source>
</evidence>